<proteinExistence type="predicted"/>
<comment type="caution">
    <text evidence="2">The sequence shown here is derived from an EMBL/GenBank/DDBJ whole genome shotgun (WGS) entry which is preliminary data.</text>
</comment>
<organism evidence="2 3">
    <name type="scientific">Rhizophagus irregularis</name>
    <dbReference type="NCBI Taxonomy" id="588596"/>
    <lineage>
        <taxon>Eukaryota</taxon>
        <taxon>Fungi</taxon>
        <taxon>Fungi incertae sedis</taxon>
        <taxon>Mucoromycota</taxon>
        <taxon>Glomeromycotina</taxon>
        <taxon>Glomeromycetes</taxon>
        <taxon>Glomerales</taxon>
        <taxon>Glomeraceae</taxon>
        <taxon>Rhizophagus</taxon>
    </lineage>
</organism>
<accession>A0A2I1GCS6</accession>
<name>A0A2I1GCS6_9GLOM</name>
<feature type="compositionally biased region" description="Basic and acidic residues" evidence="1">
    <location>
        <begin position="109"/>
        <end position="123"/>
    </location>
</feature>
<keyword evidence="3" id="KW-1185">Reference proteome</keyword>
<evidence type="ECO:0000313" key="3">
    <source>
        <dbReference type="Proteomes" id="UP000234323"/>
    </source>
</evidence>
<reference evidence="2 3" key="1">
    <citation type="submission" date="2015-10" db="EMBL/GenBank/DDBJ databases">
        <title>Genome analyses suggest a sexual origin of heterokaryosis in a supposedly ancient asexual fungus.</title>
        <authorList>
            <person name="Ropars J."/>
            <person name="Sedzielewska K."/>
            <person name="Noel J."/>
            <person name="Charron P."/>
            <person name="Farinelli L."/>
            <person name="Marton T."/>
            <person name="Kruger M."/>
            <person name="Pelin A."/>
            <person name="Brachmann A."/>
            <person name="Corradi N."/>
        </authorList>
    </citation>
    <scope>NUCLEOTIDE SEQUENCE [LARGE SCALE GENOMIC DNA]</scope>
    <source>
        <strain evidence="2 3">A4</strain>
    </source>
</reference>
<dbReference type="EMBL" id="LLXI01000321">
    <property type="protein sequence ID" value="PKY44411.1"/>
    <property type="molecule type" value="Genomic_DNA"/>
</dbReference>
<dbReference type="Proteomes" id="UP000234323">
    <property type="component" value="Unassembled WGS sequence"/>
</dbReference>
<protein>
    <submittedName>
        <fullName evidence="2">Uncharacterized protein</fullName>
    </submittedName>
</protein>
<dbReference type="AlphaFoldDB" id="A0A2I1GCS6"/>
<evidence type="ECO:0000313" key="2">
    <source>
        <dbReference type="EMBL" id="PKY44411.1"/>
    </source>
</evidence>
<evidence type="ECO:0000256" key="1">
    <source>
        <dbReference type="SAM" id="MobiDB-lite"/>
    </source>
</evidence>
<dbReference type="VEuPathDB" id="FungiDB:FUN_002266"/>
<sequence>MLAREKISVKEVVDMVNKFRKVVEIVKEYRRNDNMEFEYTRYDFLAIKDHTDKIDNKTQGLEIIFAICKVAKENNIKEEVLAEWVRNNDKKFEISEEIIRLVEQSELVENKEEEATNENDKRLKSSPPAEKYQKRWVEGGEEMTTTRLEH</sequence>
<gene>
    <name evidence="2" type="ORF">RhiirA4_458715</name>
</gene>
<feature type="region of interest" description="Disordered" evidence="1">
    <location>
        <begin position="109"/>
        <end position="150"/>
    </location>
</feature>
<dbReference type="VEuPathDB" id="FungiDB:RhiirA1_473508"/>